<dbReference type="Pfam" id="PF04149">
    <property type="entry name" value="DUF397"/>
    <property type="match status" value="1"/>
</dbReference>
<name>A0A927MSR5_9ACTN</name>
<feature type="domain" description="DUF397" evidence="1">
    <location>
        <begin position="9"/>
        <end position="60"/>
    </location>
</feature>
<dbReference type="RefSeq" id="WP_202896121.1">
    <property type="nucleotide sequence ID" value="NZ_BAABJL010000173.1"/>
</dbReference>
<proteinExistence type="predicted"/>
<dbReference type="Proteomes" id="UP000638648">
    <property type="component" value="Unassembled WGS sequence"/>
</dbReference>
<organism evidence="2 3">
    <name type="scientific">Actinopolymorpha pittospori</name>
    <dbReference type="NCBI Taxonomy" id="648752"/>
    <lineage>
        <taxon>Bacteria</taxon>
        <taxon>Bacillati</taxon>
        <taxon>Actinomycetota</taxon>
        <taxon>Actinomycetes</taxon>
        <taxon>Propionibacteriales</taxon>
        <taxon>Actinopolymorphaceae</taxon>
        <taxon>Actinopolymorpha</taxon>
    </lineage>
</organism>
<sequence length="67" mass="7029">MNSKLEFSAWKKAQASGNGSGCVEIGSAPGFAGVRDTENRDGGHIAVPAEQWTAFLDDVKAGKFDLS</sequence>
<protein>
    <recommendedName>
        <fullName evidence="1">DUF397 domain-containing protein</fullName>
    </recommendedName>
</protein>
<dbReference type="AlphaFoldDB" id="A0A927MSR5"/>
<gene>
    <name evidence="2" type="ORF">HEB94_001016</name>
</gene>
<evidence type="ECO:0000313" key="2">
    <source>
        <dbReference type="EMBL" id="MBE1604168.1"/>
    </source>
</evidence>
<accession>A0A927MSR5</accession>
<dbReference type="InterPro" id="IPR007278">
    <property type="entry name" value="DUF397"/>
</dbReference>
<comment type="caution">
    <text evidence="2">The sequence shown here is derived from an EMBL/GenBank/DDBJ whole genome shotgun (WGS) entry which is preliminary data.</text>
</comment>
<keyword evidence="3" id="KW-1185">Reference proteome</keyword>
<dbReference type="EMBL" id="JADBEM010000001">
    <property type="protein sequence ID" value="MBE1604168.1"/>
    <property type="molecule type" value="Genomic_DNA"/>
</dbReference>
<evidence type="ECO:0000259" key="1">
    <source>
        <dbReference type="Pfam" id="PF04149"/>
    </source>
</evidence>
<reference evidence="2" key="1">
    <citation type="submission" date="2020-10" db="EMBL/GenBank/DDBJ databases">
        <title>Sequencing the genomes of 1000 actinobacteria strains.</title>
        <authorList>
            <person name="Klenk H.-P."/>
        </authorList>
    </citation>
    <scope>NUCLEOTIDE SEQUENCE</scope>
    <source>
        <strain evidence="2">DSM 45354</strain>
    </source>
</reference>
<evidence type="ECO:0000313" key="3">
    <source>
        <dbReference type="Proteomes" id="UP000638648"/>
    </source>
</evidence>